<dbReference type="AlphaFoldDB" id="A0AAV7NEV7"/>
<evidence type="ECO:0000256" key="1">
    <source>
        <dbReference type="SAM" id="MobiDB-lite"/>
    </source>
</evidence>
<evidence type="ECO:0000313" key="2">
    <source>
        <dbReference type="EMBL" id="KAJ1111748.1"/>
    </source>
</evidence>
<feature type="region of interest" description="Disordered" evidence="1">
    <location>
        <begin position="22"/>
        <end position="49"/>
    </location>
</feature>
<feature type="non-terminal residue" evidence="2">
    <location>
        <position position="94"/>
    </location>
</feature>
<dbReference type="EMBL" id="JANPWB010000012">
    <property type="protein sequence ID" value="KAJ1111748.1"/>
    <property type="molecule type" value="Genomic_DNA"/>
</dbReference>
<organism evidence="2 3">
    <name type="scientific">Pleurodeles waltl</name>
    <name type="common">Iberian ribbed newt</name>
    <dbReference type="NCBI Taxonomy" id="8319"/>
    <lineage>
        <taxon>Eukaryota</taxon>
        <taxon>Metazoa</taxon>
        <taxon>Chordata</taxon>
        <taxon>Craniata</taxon>
        <taxon>Vertebrata</taxon>
        <taxon>Euteleostomi</taxon>
        <taxon>Amphibia</taxon>
        <taxon>Batrachia</taxon>
        <taxon>Caudata</taxon>
        <taxon>Salamandroidea</taxon>
        <taxon>Salamandridae</taxon>
        <taxon>Pleurodelinae</taxon>
        <taxon>Pleurodeles</taxon>
    </lineage>
</organism>
<proteinExistence type="predicted"/>
<gene>
    <name evidence="2" type="ORF">NDU88_000023</name>
</gene>
<feature type="compositionally biased region" description="Low complexity" evidence="1">
    <location>
        <begin position="28"/>
        <end position="39"/>
    </location>
</feature>
<evidence type="ECO:0000313" key="3">
    <source>
        <dbReference type="Proteomes" id="UP001066276"/>
    </source>
</evidence>
<keyword evidence="3" id="KW-1185">Reference proteome</keyword>
<dbReference type="Proteomes" id="UP001066276">
    <property type="component" value="Chromosome 8"/>
</dbReference>
<name>A0AAV7NEV7_PLEWA</name>
<reference evidence="2" key="1">
    <citation type="journal article" date="2022" name="bioRxiv">
        <title>Sequencing and chromosome-scale assembly of the giantPleurodeles waltlgenome.</title>
        <authorList>
            <person name="Brown T."/>
            <person name="Elewa A."/>
            <person name="Iarovenko S."/>
            <person name="Subramanian E."/>
            <person name="Araus A.J."/>
            <person name="Petzold A."/>
            <person name="Susuki M."/>
            <person name="Suzuki K.-i.T."/>
            <person name="Hayashi T."/>
            <person name="Toyoda A."/>
            <person name="Oliveira C."/>
            <person name="Osipova E."/>
            <person name="Leigh N.D."/>
            <person name="Simon A."/>
            <person name="Yun M.H."/>
        </authorList>
    </citation>
    <scope>NUCLEOTIDE SEQUENCE</scope>
    <source>
        <strain evidence="2">20211129_DDA</strain>
        <tissue evidence="2">Liver</tissue>
    </source>
</reference>
<comment type="caution">
    <text evidence="2">The sequence shown here is derived from an EMBL/GenBank/DDBJ whole genome shotgun (WGS) entry which is preliminary data.</text>
</comment>
<protein>
    <submittedName>
        <fullName evidence="2">Uncharacterized protein</fullName>
    </submittedName>
</protein>
<sequence length="94" mass="9841">LTCSQLGMAETERGGCVFDKEASCEGQSAPGTEGSSGEPSGDGRGRIKPKVVTWSPWKDTSGMGGLWSKLKGPSHFTLVAIMKGSLRRWTAAPG</sequence>
<feature type="non-terminal residue" evidence="2">
    <location>
        <position position="1"/>
    </location>
</feature>
<accession>A0AAV7NEV7</accession>